<dbReference type="EMBL" id="QZAB01000076">
    <property type="protein sequence ID" value="RQD91422.1"/>
    <property type="molecule type" value="Genomic_DNA"/>
</dbReference>
<dbReference type="InterPro" id="IPR023210">
    <property type="entry name" value="NADP_OxRdtase_dom"/>
</dbReference>
<dbReference type="SUPFAM" id="SSF51430">
    <property type="entry name" value="NAD(P)-linked oxidoreductase"/>
    <property type="match status" value="1"/>
</dbReference>
<accession>A0A3R7VZ70</accession>
<evidence type="ECO:0000313" key="3">
    <source>
        <dbReference type="Proteomes" id="UP000284763"/>
    </source>
</evidence>
<dbReference type="Proteomes" id="UP000284763">
    <property type="component" value="Unassembled WGS sequence"/>
</dbReference>
<dbReference type="InterPro" id="IPR053135">
    <property type="entry name" value="AKR2_Oxidoreductase"/>
</dbReference>
<dbReference type="PANTHER" id="PTHR43312">
    <property type="entry name" value="D-THREO-ALDOSE 1-DEHYDROGENASE"/>
    <property type="match status" value="1"/>
</dbReference>
<comment type="caution">
    <text evidence="2">The sequence shown here is derived from an EMBL/GenBank/DDBJ whole genome shotgun (WGS) entry which is preliminary data.</text>
</comment>
<dbReference type="SUPFAM" id="SSF46548">
    <property type="entry name" value="alpha-helical ferredoxin"/>
    <property type="match status" value="1"/>
</dbReference>
<dbReference type="PROSITE" id="PS00198">
    <property type="entry name" value="4FE4S_FER_1"/>
    <property type="match status" value="1"/>
</dbReference>
<reference evidence="2 3" key="1">
    <citation type="submission" date="2018-08" db="EMBL/GenBank/DDBJ databases">
        <title>The metabolism and importance of syntrophic acetate oxidation coupled to methane or sulfide production in haloalkaline environments.</title>
        <authorList>
            <person name="Timmers P.H.A."/>
            <person name="Vavourakis C.D."/>
            <person name="Sorokin D.Y."/>
            <person name="Sinninghe Damste J.S."/>
            <person name="Muyzer G."/>
            <person name="Stams A.J.M."/>
            <person name="Plugge C.M."/>
        </authorList>
    </citation>
    <scope>NUCLEOTIDE SEQUENCE [LARGE SCALE GENOMIC DNA]</scope>
    <source>
        <strain evidence="2">MSAO_Arc3</strain>
    </source>
</reference>
<dbReference type="PANTHER" id="PTHR43312:SF2">
    <property type="entry name" value="OXIDOREDUCTASE"/>
    <property type="match status" value="1"/>
</dbReference>
<dbReference type="AlphaFoldDB" id="A0A3R7VZ70"/>
<dbReference type="Pfam" id="PF00248">
    <property type="entry name" value="Aldo_ket_red"/>
    <property type="match status" value="1"/>
</dbReference>
<dbReference type="Pfam" id="PF13187">
    <property type="entry name" value="Fer4_9"/>
    <property type="match status" value="1"/>
</dbReference>
<organism evidence="2 3">
    <name type="scientific">Methanosalsum natronophilum</name>
    <dbReference type="NCBI Taxonomy" id="768733"/>
    <lineage>
        <taxon>Archaea</taxon>
        <taxon>Methanobacteriati</taxon>
        <taxon>Methanobacteriota</taxon>
        <taxon>Stenosarchaea group</taxon>
        <taxon>Methanomicrobia</taxon>
        <taxon>Methanosarcinales</taxon>
        <taxon>Methanosarcinaceae</taxon>
        <taxon>Methanosalsum</taxon>
    </lineage>
</organism>
<evidence type="ECO:0000259" key="1">
    <source>
        <dbReference type="PROSITE" id="PS51379"/>
    </source>
</evidence>
<dbReference type="PROSITE" id="PS51379">
    <property type="entry name" value="4FE4S_FER_2"/>
    <property type="match status" value="1"/>
</dbReference>
<proteinExistence type="predicted"/>
<dbReference type="Gene3D" id="3.20.20.100">
    <property type="entry name" value="NADP-dependent oxidoreductase domain"/>
    <property type="match status" value="1"/>
</dbReference>
<evidence type="ECO:0000313" key="2">
    <source>
        <dbReference type="EMBL" id="RQD91422.1"/>
    </source>
</evidence>
<feature type="domain" description="4Fe-4S ferredoxin-type" evidence="1">
    <location>
        <begin position="340"/>
        <end position="369"/>
    </location>
</feature>
<dbReference type="InterPro" id="IPR036812">
    <property type="entry name" value="NAD(P)_OxRdtase_dom_sf"/>
</dbReference>
<sequence>MLYRKIGQTNELVSILGFGCMRLPVIKDDPSKIDYDMALPMIYHAIDAGINYFDTAYPYHNGQSEIFLGHALKGDLREKVKIATKLPVWNIDSREDMDMYLDIQLERLNTDYIDFYLVHSLNKDFWSKLSGIGLLDFLENSKKKGKILHIGFSFHDDVDTFKQIVDSYAWDFCQIQYNIMDEYYQAGRLGLEYGASKGLGIAIMEPMRGGSLVNMVPSDILSQWKQIDSKRSPAYWCLHYLWDRNDISLVLSGMNTMEQLQENINSAKTGFTNILSENEKRVISTVGDMYRSKLAVNCTGCRYCLPCPAGVYIPLNFKYLNNISIYGDIQTARKQYINHLGSKRKASNCNKCGECEPRCPQNIPIRKMLKITAQKLENSVL</sequence>
<name>A0A3R7VZ70_9EURY</name>
<dbReference type="InterPro" id="IPR017900">
    <property type="entry name" value="4Fe4S_Fe_S_CS"/>
</dbReference>
<dbReference type="InterPro" id="IPR017896">
    <property type="entry name" value="4Fe4S_Fe-S-bd"/>
</dbReference>
<protein>
    <submittedName>
        <fullName evidence="2">Aldo/keto reductase</fullName>
    </submittedName>
</protein>
<dbReference type="CDD" id="cd19096">
    <property type="entry name" value="AKR_Fe-S_oxidoreductase"/>
    <property type="match status" value="1"/>
</dbReference>
<gene>
    <name evidence="2" type="ORF">D5R95_01105</name>
</gene>
<dbReference type="GO" id="GO:0016491">
    <property type="term" value="F:oxidoreductase activity"/>
    <property type="evidence" value="ECO:0007669"/>
    <property type="project" value="UniProtKB-ARBA"/>
</dbReference>